<name>A0ACC1AW99_9ROSI</name>
<evidence type="ECO:0000313" key="1">
    <source>
        <dbReference type="EMBL" id="KAJ0090984.1"/>
    </source>
</evidence>
<proteinExistence type="predicted"/>
<dbReference type="Proteomes" id="UP001164250">
    <property type="component" value="Chromosome 8"/>
</dbReference>
<dbReference type="EMBL" id="CM047904">
    <property type="protein sequence ID" value="KAJ0090984.1"/>
    <property type="molecule type" value="Genomic_DNA"/>
</dbReference>
<sequence>MQTNFLIDLGNKSQVPILSFSAISSSHTSFRSPYFFQATQNDSSQVGAITSIIQAFGWREVVPIDVDNEFDEGVIPYLTDALQAINTRVPYRSVISPVASDDQIVEELYKLVTMQTRVFVVHMLPSLGSGLFTKAKQVGMMNQGYVWIITNGLTNLFTSLEPSVIESMQGVLGVRPYVLKTKALDGFQLRWKRKLQQENPSFADVELNIFGLLAYDATMALAMAVENAGTTNFGFDMTNVSTNATDLEAFGVSKNGLKLLESLSPTRFKGLTGDYTFVDGQLQSLTFQMLNVNGDGERGIGFWTPEKGLMKKLNLTSADSTSESHLEPIIWPGDFISIPKGWEVLTNEKILRIGVTVKNGFREFVKVIIDPATSKTIATGYCTDVFNVVMQALPYAINYEFIPFGLSDGTSGSYNDMIYQVKLGKFDVVVGDTTIVANRSRFVDFTLPYIESGVSMIVPIKDSDKKNAWVFLKPLTRDLWMTVEEWDALFQNGTASGDIATAFDEIAYLKLFMGKHCSKYTIVEPKFKTVGFGFTFPLGSPLVPNVSRAILNVTEGRKMNEIEDAWFKKNSCPDLSTLVSSHSFGLNSFYGLFLIAGITSILALIIFMAIFVYEHRKILKESDHRYTFSSQSLPASPSSYSQHPCFCGEQGMPLTEYGGPNPKPSGQAPQDIVLAVELTNPN</sequence>
<accession>A0ACC1AW99</accession>
<keyword evidence="2" id="KW-1185">Reference proteome</keyword>
<reference evidence="2" key="1">
    <citation type="journal article" date="2023" name="G3 (Bethesda)">
        <title>Genome assembly and association tests identify interacting loci associated with vigor, precocity, and sex in interspecific pistachio rootstocks.</title>
        <authorList>
            <person name="Palmer W."/>
            <person name="Jacygrad E."/>
            <person name="Sagayaradj S."/>
            <person name="Cavanaugh K."/>
            <person name="Han R."/>
            <person name="Bertier L."/>
            <person name="Beede B."/>
            <person name="Kafkas S."/>
            <person name="Golino D."/>
            <person name="Preece J."/>
            <person name="Michelmore R."/>
        </authorList>
    </citation>
    <scope>NUCLEOTIDE SEQUENCE [LARGE SCALE GENOMIC DNA]</scope>
</reference>
<comment type="caution">
    <text evidence="1">The sequence shown here is derived from an EMBL/GenBank/DDBJ whole genome shotgun (WGS) entry which is preliminary data.</text>
</comment>
<evidence type="ECO:0000313" key="2">
    <source>
        <dbReference type="Proteomes" id="UP001164250"/>
    </source>
</evidence>
<organism evidence="1 2">
    <name type="scientific">Pistacia atlantica</name>
    <dbReference type="NCBI Taxonomy" id="434234"/>
    <lineage>
        <taxon>Eukaryota</taxon>
        <taxon>Viridiplantae</taxon>
        <taxon>Streptophyta</taxon>
        <taxon>Embryophyta</taxon>
        <taxon>Tracheophyta</taxon>
        <taxon>Spermatophyta</taxon>
        <taxon>Magnoliopsida</taxon>
        <taxon>eudicotyledons</taxon>
        <taxon>Gunneridae</taxon>
        <taxon>Pentapetalae</taxon>
        <taxon>rosids</taxon>
        <taxon>malvids</taxon>
        <taxon>Sapindales</taxon>
        <taxon>Anacardiaceae</taxon>
        <taxon>Pistacia</taxon>
    </lineage>
</organism>
<protein>
    <submittedName>
        <fullName evidence="1">Uncharacterized protein</fullName>
    </submittedName>
</protein>
<gene>
    <name evidence="1" type="ORF">Patl1_12655</name>
</gene>